<evidence type="ECO:0000259" key="1">
    <source>
        <dbReference type="Pfam" id="PF13338"/>
    </source>
</evidence>
<name>A0ABW4BJJ6_9LACO</name>
<dbReference type="RefSeq" id="WP_204119530.1">
    <property type="nucleotide sequence ID" value="NZ_BOLV01000017.1"/>
</dbReference>
<dbReference type="Proteomes" id="UP001597199">
    <property type="component" value="Unassembled WGS sequence"/>
</dbReference>
<evidence type="ECO:0000313" key="3">
    <source>
        <dbReference type="Proteomes" id="UP001597199"/>
    </source>
</evidence>
<sequence length="195" mass="22944">MSDLIESFMKQNNGQVTTADAKKLGVNPHLLIDLANRGKLERVGRGVYIDPAIFEDDMYILQYRFSKGVYYKDTALFLHRMIDRTPDRYQMNFPRGYYPSSIGEFPVRMYHQKSEWHDLGVEEVLSSGQHKVRVYNIERTLCDILRTRDSSDSETIRQAMISYSQLKQKDIGRLVRYADLFKVREKINNYMEVLL</sequence>
<protein>
    <submittedName>
        <fullName evidence="2">Type IV toxin-antitoxin system AbiEi family antitoxin domain-containing protein</fullName>
    </submittedName>
</protein>
<accession>A0ABW4BJJ6</accession>
<reference evidence="3" key="1">
    <citation type="journal article" date="2019" name="Int. J. Syst. Evol. Microbiol.">
        <title>The Global Catalogue of Microorganisms (GCM) 10K type strain sequencing project: providing services to taxonomists for standard genome sequencing and annotation.</title>
        <authorList>
            <consortium name="The Broad Institute Genomics Platform"/>
            <consortium name="The Broad Institute Genome Sequencing Center for Infectious Disease"/>
            <person name="Wu L."/>
            <person name="Ma J."/>
        </authorList>
    </citation>
    <scope>NUCLEOTIDE SEQUENCE [LARGE SCALE GENOMIC DNA]</scope>
    <source>
        <strain evidence="3">CCM 9110</strain>
    </source>
</reference>
<comment type="caution">
    <text evidence="2">The sequence shown here is derived from an EMBL/GenBank/DDBJ whole genome shotgun (WGS) entry which is preliminary data.</text>
</comment>
<organism evidence="2 3">
    <name type="scientific">Lacticaseibacillus suilingensis</name>
    <dbReference type="NCBI Taxonomy" id="2799577"/>
    <lineage>
        <taxon>Bacteria</taxon>
        <taxon>Bacillati</taxon>
        <taxon>Bacillota</taxon>
        <taxon>Bacilli</taxon>
        <taxon>Lactobacillales</taxon>
        <taxon>Lactobacillaceae</taxon>
        <taxon>Lacticaseibacillus</taxon>
    </lineage>
</organism>
<evidence type="ECO:0000313" key="2">
    <source>
        <dbReference type="EMBL" id="MFD1399897.1"/>
    </source>
</evidence>
<gene>
    <name evidence="2" type="ORF">ACFQ41_11310</name>
</gene>
<dbReference type="EMBL" id="JBHTOA010000045">
    <property type="protein sequence ID" value="MFD1399897.1"/>
    <property type="molecule type" value="Genomic_DNA"/>
</dbReference>
<feature type="domain" description="AbiEi antitoxin N-terminal" evidence="1">
    <location>
        <begin position="8"/>
        <end position="48"/>
    </location>
</feature>
<proteinExistence type="predicted"/>
<keyword evidence="3" id="KW-1185">Reference proteome</keyword>
<dbReference type="InterPro" id="IPR025159">
    <property type="entry name" value="AbiEi_N"/>
</dbReference>
<dbReference type="Pfam" id="PF13338">
    <property type="entry name" value="AbiEi_4"/>
    <property type="match status" value="1"/>
</dbReference>